<sequence length="88" mass="9807">MASMVTLYPTLITLDGPRTAPPQVHSSSLFDYFLRYLYGDAAEEKAYPIGRPRRSKSAVHKFFFPVEEGKGRRGRSGGLSEEKGLSLL</sequence>
<evidence type="ECO:0000313" key="3">
    <source>
        <dbReference type="Proteomes" id="UP000636800"/>
    </source>
</evidence>
<name>A0A835VD95_VANPL</name>
<evidence type="ECO:0000256" key="1">
    <source>
        <dbReference type="SAM" id="MobiDB-lite"/>
    </source>
</evidence>
<dbReference type="EMBL" id="JADCNL010000002">
    <property type="protein sequence ID" value="KAG0492730.1"/>
    <property type="molecule type" value="Genomic_DNA"/>
</dbReference>
<organism evidence="2 3">
    <name type="scientific">Vanilla planifolia</name>
    <name type="common">Vanilla</name>
    <dbReference type="NCBI Taxonomy" id="51239"/>
    <lineage>
        <taxon>Eukaryota</taxon>
        <taxon>Viridiplantae</taxon>
        <taxon>Streptophyta</taxon>
        <taxon>Embryophyta</taxon>
        <taxon>Tracheophyta</taxon>
        <taxon>Spermatophyta</taxon>
        <taxon>Magnoliopsida</taxon>
        <taxon>Liliopsida</taxon>
        <taxon>Asparagales</taxon>
        <taxon>Orchidaceae</taxon>
        <taxon>Vanilloideae</taxon>
        <taxon>Vanilleae</taxon>
        <taxon>Vanilla</taxon>
    </lineage>
</organism>
<feature type="region of interest" description="Disordered" evidence="1">
    <location>
        <begin position="68"/>
        <end position="88"/>
    </location>
</feature>
<dbReference type="Proteomes" id="UP000636800">
    <property type="component" value="Chromosome 2"/>
</dbReference>
<dbReference type="AlphaFoldDB" id="A0A835VD95"/>
<proteinExistence type="predicted"/>
<accession>A0A835VD95</accession>
<evidence type="ECO:0000313" key="2">
    <source>
        <dbReference type="EMBL" id="KAG0492730.1"/>
    </source>
</evidence>
<gene>
    <name evidence="2" type="ORF">HPP92_006128</name>
</gene>
<protein>
    <submittedName>
        <fullName evidence="2">Uncharacterized protein</fullName>
    </submittedName>
</protein>
<dbReference type="OrthoDB" id="1918432at2759"/>
<reference evidence="2 3" key="1">
    <citation type="journal article" date="2020" name="Nat. Food">
        <title>A phased Vanilla planifolia genome enables genetic improvement of flavour and production.</title>
        <authorList>
            <person name="Hasing T."/>
            <person name="Tang H."/>
            <person name="Brym M."/>
            <person name="Khazi F."/>
            <person name="Huang T."/>
            <person name="Chambers A.H."/>
        </authorList>
    </citation>
    <scope>NUCLEOTIDE SEQUENCE [LARGE SCALE GENOMIC DNA]</scope>
    <source>
        <tissue evidence="2">Leaf</tissue>
    </source>
</reference>
<comment type="caution">
    <text evidence="2">The sequence shown here is derived from an EMBL/GenBank/DDBJ whole genome shotgun (WGS) entry which is preliminary data.</text>
</comment>
<keyword evidence="3" id="KW-1185">Reference proteome</keyword>